<name>A0ACC3CI64_PYRYE</name>
<reference evidence="1" key="1">
    <citation type="submission" date="2019-11" db="EMBL/GenBank/DDBJ databases">
        <title>Nori genome reveals adaptations in red seaweeds to the harsh intertidal environment.</title>
        <authorList>
            <person name="Wang D."/>
            <person name="Mao Y."/>
        </authorList>
    </citation>
    <scope>NUCLEOTIDE SEQUENCE</scope>
    <source>
        <tissue evidence="1">Gametophyte</tissue>
    </source>
</reference>
<gene>
    <name evidence="1" type="ORF">I4F81_012037</name>
</gene>
<organism evidence="1 2">
    <name type="scientific">Pyropia yezoensis</name>
    <name type="common">Susabi-nori</name>
    <name type="synonym">Porphyra yezoensis</name>
    <dbReference type="NCBI Taxonomy" id="2788"/>
    <lineage>
        <taxon>Eukaryota</taxon>
        <taxon>Rhodophyta</taxon>
        <taxon>Bangiophyceae</taxon>
        <taxon>Bangiales</taxon>
        <taxon>Bangiaceae</taxon>
        <taxon>Pyropia</taxon>
    </lineage>
</organism>
<dbReference type="Proteomes" id="UP000798662">
    <property type="component" value="Chromosome 3"/>
</dbReference>
<evidence type="ECO:0000313" key="2">
    <source>
        <dbReference type="Proteomes" id="UP000798662"/>
    </source>
</evidence>
<sequence length="87" mass="9171">MTLHVTKAKWSTRSFEAHAAIPDPGGKAGRVGKGARLGGLTIASAFKCTTSVGDFDDATLPLTAQLFLIWLATERWRRDDAGGANAA</sequence>
<keyword evidence="2" id="KW-1185">Reference proteome</keyword>
<proteinExistence type="predicted"/>
<protein>
    <submittedName>
        <fullName evidence="1">Uncharacterized protein</fullName>
    </submittedName>
</protein>
<evidence type="ECO:0000313" key="1">
    <source>
        <dbReference type="EMBL" id="KAK1869563.1"/>
    </source>
</evidence>
<accession>A0ACC3CI64</accession>
<comment type="caution">
    <text evidence="1">The sequence shown here is derived from an EMBL/GenBank/DDBJ whole genome shotgun (WGS) entry which is preliminary data.</text>
</comment>
<dbReference type="EMBL" id="CM020620">
    <property type="protein sequence ID" value="KAK1869563.1"/>
    <property type="molecule type" value="Genomic_DNA"/>
</dbReference>